<name>A0A412FZG6_9FIRM</name>
<keyword evidence="1" id="KW-0812">Transmembrane</keyword>
<dbReference type="GeneID" id="83015766"/>
<sequence length="157" mass="18007">MKRKKIGITIAAMVILGLGFIVYNRTNSDRYVPDEDEIALHIQLDTKEDIGLLIYDYRIGNHEYSGGTSNADRSLIKHDSDNIVVWNKTELNNSPEPLELSIQFRIITEYVTPNYENIYPEDITRYLNPISWEAHFGESYVITITGDKTNGYQAAFN</sequence>
<dbReference type="RefSeq" id="WP_117895135.1">
    <property type="nucleotide sequence ID" value="NZ_CABJCV010000011.1"/>
</dbReference>
<keyword evidence="1" id="KW-1133">Transmembrane helix</keyword>
<dbReference type="Proteomes" id="UP000284178">
    <property type="component" value="Unassembled WGS sequence"/>
</dbReference>
<dbReference type="EMBL" id="QRUP01000011">
    <property type="protein sequence ID" value="RGR73583.1"/>
    <property type="molecule type" value="Genomic_DNA"/>
</dbReference>
<evidence type="ECO:0000313" key="3">
    <source>
        <dbReference type="Proteomes" id="UP000284178"/>
    </source>
</evidence>
<feature type="transmembrane region" description="Helical" evidence="1">
    <location>
        <begin position="6"/>
        <end position="23"/>
    </location>
</feature>
<comment type="caution">
    <text evidence="2">The sequence shown here is derived from an EMBL/GenBank/DDBJ whole genome shotgun (WGS) entry which is preliminary data.</text>
</comment>
<evidence type="ECO:0000256" key="1">
    <source>
        <dbReference type="SAM" id="Phobius"/>
    </source>
</evidence>
<dbReference type="AlphaFoldDB" id="A0A412FZG6"/>
<keyword evidence="1" id="KW-0472">Membrane</keyword>
<proteinExistence type="predicted"/>
<organism evidence="2 3">
    <name type="scientific">Holdemania filiformis</name>
    <dbReference type="NCBI Taxonomy" id="61171"/>
    <lineage>
        <taxon>Bacteria</taxon>
        <taxon>Bacillati</taxon>
        <taxon>Bacillota</taxon>
        <taxon>Erysipelotrichia</taxon>
        <taxon>Erysipelotrichales</taxon>
        <taxon>Erysipelotrichaceae</taxon>
        <taxon>Holdemania</taxon>
    </lineage>
</organism>
<reference evidence="2 3" key="1">
    <citation type="submission" date="2018-08" db="EMBL/GenBank/DDBJ databases">
        <title>A genome reference for cultivated species of the human gut microbiota.</title>
        <authorList>
            <person name="Zou Y."/>
            <person name="Xue W."/>
            <person name="Luo G."/>
        </authorList>
    </citation>
    <scope>NUCLEOTIDE SEQUENCE [LARGE SCALE GENOMIC DNA]</scope>
    <source>
        <strain evidence="2 3">AF24-29</strain>
    </source>
</reference>
<protein>
    <submittedName>
        <fullName evidence="2">Uncharacterized protein</fullName>
    </submittedName>
</protein>
<accession>A0A412FZG6</accession>
<gene>
    <name evidence="2" type="ORF">DWY25_10180</name>
</gene>
<evidence type="ECO:0000313" key="2">
    <source>
        <dbReference type="EMBL" id="RGR73583.1"/>
    </source>
</evidence>
<keyword evidence="3" id="KW-1185">Reference proteome</keyword>